<evidence type="ECO:0000256" key="1">
    <source>
        <dbReference type="ARBA" id="ARBA00022814"/>
    </source>
</evidence>
<dbReference type="RefSeq" id="WP_126701137.1">
    <property type="nucleotide sequence ID" value="NZ_RWKW01000063.1"/>
</dbReference>
<reference evidence="5 6" key="1">
    <citation type="submission" date="2018-12" db="EMBL/GenBank/DDBJ databases">
        <title>Mesorhizobium carbonis sp. nov., isolated from coal mine water.</title>
        <authorList>
            <person name="Xin W."/>
            <person name="Xu Z."/>
            <person name="Xiang F."/>
            <person name="Zhang J."/>
            <person name="Xi L."/>
            <person name="Liu J."/>
        </authorList>
    </citation>
    <scope>NUCLEOTIDE SEQUENCE [LARGE SCALE GENOMIC DNA]</scope>
    <source>
        <strain evidence="5 6">B2.3</strain>
    </source>
</reference>
<dbReference type="GO" id="GO:0006354">
    <property type="term" value="P:DNA-templated transcription elongation"/>
    <property type="evidence" value="ECO:0007669"/>
    <property type="project" value="InterPro"/>
</dbReference>
<evidence type="ECO:0000313" key="6">
    <source>
        <dbReference type="Proteomes" id="UP000278398"/>
    </source>
</evidence>
<dbReference type="Pfam" id="PF02357">
    <property type="entry name" value="NusG"/>
    <property type="match status" value="1"/>
</dbReference>
<keyword evidence="3" id="KW-0804">Transcription</keyword>
<dbReference type="SMART" id="SM00738">
    <property type="entry name" value="NGN"/>
    <property type="match status" value="1"/>
</dbReference>
<name>A0A3R9ZQC1_9HYPH</name>
<keyword evidence="1" id="KW-0889">Transcription antitermination</keyword>
<dbReference type="Gene3D" id="3.30.70.940">
    <property type="entry name" value="NusG, N-terminal domain"/>
    <property type="match status" value="1"/>
</dbReference>
<evidence type="ECO:0000259" key="4">
    <source>
        <dbReference type="SMART" id="SM00738"/>
    </source>
</evidence>
<dbReference type="PANTHER" id="PTHR30265:SF4">
    <property type="entry name" value="KOW MOTIF FAMILY PROTEIN, EXPRESSED"/>
    <property type="match status" value="1"/>
</dbReference>
<keyword evidence="2" id="KW-0805">Transcription regulation</keyword>
<protein>
    <submittedName>
        <fullName evidence="5">Transcription antiterminator NusG</fullName>
    </submittedName>
</protein>
<dbReference type="InterPro" id="IPR043425">
    <property type="entry name" value="NusG-like"/>
</dbReference>
<dbReference type="InterPro" id="IPR008991">
    <property type="entry name" value="Translation_prot_SH3-like_sf"/>
</dbReference>
<accession>A0A3R9ZQC1</accession>
<evidence type="ECO:0000256" key="3">
    <source>
        <dbReference type="ARBA" id="ARBA00023163"/>
    </source>
</evidence>
<proteinExistence type="predicted"/>
<dbReference type="AlphaFoldDB" id="A0A3R9ZQC1"/>
<sequence length="181" mass="20692">MHSLQIGMSGRMPYPEDGRRWFVAHVFTGRERAAEAHLRNQGFETFYPIEIRTVRHARRQLTKERAFLPGYLFVRFDPAQERWRAINGTQGIKRLIMQLERPVPCPRGLVENLLASADENGIIDTSDRLRPGQKVVVRSGPFTDVVGTLERLDNAGRARILLDIMAGERAVRIGIRDIEAF</sequence>
<dbReference type="Proteomes" id="UP000278398">
    <property type="component" value="Unassembled WGS sequence"/>
</dbReference>
<gene>
    <name evidence="5" type="ORF">EJC49_17020</name>
</gene>
<dbReference type="InterPro" id="IPR006645">
    <property type="entry name" value="NGN-like_dom"/>
</dbReference>
<evidence type="ECO:0000313" key="5">
    <source>
        <dbReference type="EMBL" id="RST85179.1"/>
    </source>
</evidence>
<evidence type="ECO:0000256" key="2">
    <source>
        <dbReference type="ARBA" id="ARBA00023015"/>
    </source>
</evidence>
<dbReference type="OrthoDB" id="9787731at2"/>
<organism evidence="5 6">
    <name type="scientific">Aquibium carbonis</name>
    <dbReference type="NCBI Taxonomy" id="2495581"/>
    <lineage>
        <taxon>Bacteria</taxon>
        <taxon>Pseudomonadati</taxon>
        <taxon>Pseudomonadota</taxon>
        <taxon>Alphaproteobacteria</taxon>
        <taxon>Hyphomicrobiales</taxon>
        <taxon>Phyllobacteriaceae</taxon>
        <taxon>Aquibium</taxon>
    </lineage>
</organism>
<dbReference type="SUPFAM" id="SSF82679">
    <property type="entry name" value="N-utilization substance G protein NusG, N-terminal domain"/>
    <property type="match status" value="1"/>
</dbReference>
<dbReference type="PANTHER" id="PTHR30265">
    <property type="entry name" value="RHO-INTERACTING TRANSCRIPTION TERMINATION FACTOR NUSG"/>
    <property type="match status" value="1"/>
</dbReference>
<keyword evidence="6" id="KW-1185">Reference proteome</keyword>
<dbReference type="InterPro" id="IPR036735">
    <property type="entry name" value="NGN_dom_sf"/>
</dbReference>
<dbReference type="SUPFAM" id="SSF50104">
    <property type="entry name" value="Translation proteins SH3-like domain"/>
    <property type="match status" value="1"/>
</dbReference>
<comment type="caution">
    <text evidence="5">The sequence shown here is derived from an EMBL/GenBank/DDBJ whole genome shotgun (WGS) entry which is preliminary data.</text>
</comment>
<dbReference type="GO" id="GO:0031564">
    <property type="term" value="P:transcription antitermination"/>
    <property type="evidence" value="ECO:0007669"/>
    <property type="project" value="UniProtKB-KW"/>
</dbReference>
<dbReference type="EMBL" id="RWKW01000063">
    <property type="protein sequence ID" value="RST85179.1"/>
    <property type="molecule type" value="Genomic_DNA"/>
</dbReference>
<feature type="domain" description="NusG-like N-terminal" evidence="4">
    <location>
        <begin position="18"/>
        <end position="117"/>
    </location>
</feature>